<dbReference type="GO" id="GO:0006508">
    <property type="term" value="P:proteolysis"/>
    <property type="evidence" value="ECO:0007669"/>
    <property type="project" value="InterPro"/>
</dbReference>
<proteinExistence type="predicted"/>
<reference evidence="2" key="1">
    <citation type="submission" date="2022-08" db="UniProtKB">
        <authorList>
            <consortium name="EnsemblMetazoa"/>
        </authorList>
    </citation>
    <scope>IDENTIFICATION</scope>
    <source>
        <strain evidence="2">05x7-T-G4-1.051#20</strain>
    </source>
</reference>
<evidence type="ECO:0008006" key="4">
    <source>
        <dbReference type="Google" id="ProtNLM"/>
    </source>
</evidence>
<dbReference type="Gene3D" id="2.40.70.10">
    <property type="entry name" value="Acid Proteases"/>
    <property type="match status" value="1"/>
</dbReference>
<dbReference type="AlphaFoldDB" id="A0A8W8MHL2"/>
<evidence type="ECO:0000313" key="2">
    <source>
        <dbReference type="EnsemblMetazoa" id="G32355.1:cds"/>
    </source>
</evidence>
<evidence type="ECO:0000313" key="3">
    <source>
        <dbReference type="Proteomes" id="UP000005408"/>
    </source>
</evidence>
<dbReference type="Proteomes" id="UP000005408">
    <property type="component" value="Unassembled WGS sequence"/>
</dbReference>
<protein>
    <recommendedName>
        <fullName evidence="4">Peptidase A2 domain-containing protein</fullName>
    </recommendedName>
</protein>
<dbReference type="EnsemblMetazoa" id="G32355.1">
    <property type="protein sequence ID" value="G32355.1:cds"/>
    <property type="gene ID" value="G32355"/>
</dbReference>
<organism evidence="2 3">
    <name type="scientific">Magallana gigas</name>
    <name type="common">Pacific oyster</name>
    <name type="synonym">Crassostrea gigas</name>
    <dbReference type="NCBI Taxonomy" id="29159"/>
    <lineage>
        <taxon>Eukaryota</taxon>
        <taxon>Metazoa</taxon>
        <taxon>Spiralia</taxon>
        <taxon>Lophotrochozoa</taxon>
        <taxon>Mollusca</taxon>
        <taxon>Bivalvia</taxon>
        <taxon>Autobranchia</taxon>
        <taxon>Pteriomorphia</taxon>
        <taxon>Ostreida</taxon>
        <taxon>Ostreoidea</taxon>
        <taxon>Ostreidae</taxon>
        <taxon>Magallana</taxon>
    </lineage>
</organism>
<accession>A0A8W8MHL2</accession>
<dbReference type="GO" id="GO:0004190">
    <property type="term" value="F:aspartic-type endopeptidase activity"/>
    <property type="evidence" value="ECO:0007669"/>
    <property type="project" value="InterPro"/>
</dbReference>
<keyword evidence="3" id="KW-1185">Reference proteome</keyword>
<evidence type="ECO:0000256" key="1">
    <source>
        <dbReference type="SAM" id="MobiDB-lite"/>
    </source>
</evidence>
<dbReference type="InterPro" id="IPR001969">
    <property type="entry name" value="Aspartic_peptidase_AS"/>
</dbReference>
<dbReference type="PROSITE" id="PS00141">
    <property type="entry name" value="ASP_PROTEASE"/>
    <property type="match status" value="1"/>
</dbReference>
<feature type="region of interest" description="Disordered" evidence="1">
    <location>
        <begin position="1"/>
        <end position="26"/>
    </location>
</feature>
<name>A0A8W8MHL2_MAGGI</name>
<dbReference type="InterPro" id="IPR021109">
    <property type="entry name" value="Peptidase_aspartic_dom_sf"/>
</dbReference>
<sequence length="184" mass="20977">MSCCLTKPKQGKRMAQKSQGGGQIHTVESESDSDVFAFILKTSDKSSDKVTVSLRGHPVEFVLDSGASANIIDKQLHQNIADALSRLVENKPIENSRPNSVETEQYVKFIAREATPHALSTREVEEVSKRDEELFRIRRFIKEGEWEKSCVDYFPFKDELCSIVYLVLRRSRIMIPISLRKQCV</sequence>